<keyword evidence="5 7" id="KW-1133">Transmembrane helix</keyword>
<reference evidence="8 9" key="1">
    <citation type="journal article" date="2019" name="Nat. Commun.">
        <title>A new type of DNA phosphorothioation-based antiviral system in archaea.</title>
        <authorList>
            <person name="Xiong L."/>
            <person name="Liu S."/>
            <person name="Chen S."/>
            <person name="Xiao Y."/>
            <person name="Zhu B."/>
            <person name="Gao Y."/>
            <person name="Zhang Y."/>
            <person name="Chen B."/>
            <person name="Luo J."/>
            <person name="Deng Z."/>
            <person name="Chen X."/>
            <person name="Wang L."/>
            <person name="Chen S."/>
        </authorList>
    </citation>
    <scope>NUCLEOTIDE SEQUENCE [LARGE SCALE GENOMIC DNA]</scope>
    <source>
        <strain evidence="8 9">CBA1105</strain>
    </source>
</reference>
<evidence type="ECO:0000256" key="5">
    <source>
        <dbReference type="ARBA" id="ARBA00022989"/>
    </source>
</evidence>
<proteinExistence type="predicted"/>
<evidence type="ECO:0000256" key="3">
    <source>
        <dbReference type="ARBA" id="ARBA00022679"/>
    </source>
</evidence>
<keyword evidence="4 7" id="KW-0812">Transmembrane</keyword>
<evidence type="ECO:0000313" key="9">
    <source>
        <dbReference type="Proteomes" id="UP000296706"/>
    </source>
</evidence>
<keyword evidence="6 7" id="KW-0472">Membrane</keyword>
<dbReference type="InterPro" id="IPR018584">
    <property type="entry name" value="GT87"/>
</dbReference>
<dbReference type="GO" id="GO:0016758">
    <property type="term" value="F:hexosyltransferase activity"/>
    <property type="evidence" value="ECO:0007669"/>
    <property type="project" value="InterPro"/>
</dbReference>
<organism evidence="8 9">
    <name type="scientific">Halapricum salinum</name>
    <dbReference type="NCBI Taxonomy" id="1457250"/>
    <lineage>
        <taxon>Archaea</taxon>
        <taxon>Methanobacteriati</taxon>
        <taxon>Methanobacteriota</taxon>
        <taxon>Stenosarchaea group</taxon>
        <taxon>Halobacteria</taxon>
        <taxon>Halobacteriales</taxon>
        <taxon>Haloarculaceae</taxon>
        <taxon>Halapricum</taxon>
    </lineage>
</organism>
<feature type="transmembrane region" description="Helical" evidence="7">
    <location>
        <begin position="101"/>
        <end position="125"/>
    </location>
</feature>
<dbReference type="STRING" id="1457250.GCA_000755225_00653"/>
<name>A0A4D6HCG1_9EURY</name>
<evidence type="ECO:0000256" key="2">
    <source>
        <dbReference type="ARBA" id="ARBA00022475"/>
    </source>
</evidence>
<gene>
    <name evidence="8" type="ORF">DV733_11190</name>
</gene>
<feature type="transmembrane region" description="Helical" evidence="7">
    <location>
        <begin position="137"/>
        <end position="155"/>
    </location>
</feature>
<feature type="transmembrane region" description="Helical" evidence="7">
    <location>
        <begin position="279"/>
        <end position="295"/>
    </location>
</feature>
<evidence type="ECO:0000256" key="1">
    <source>
        <dbReference type="ARBA" id="ARBA00004651"/>
    </source>
</evidence>
<feature type="transmembrane region" description="Helical" evidence="7">
    <location>
        <begin position="350"/>
        <end position="371"/>
    </location>
</feature>
<evidence type="ECO:0000256" key="7">
    <source>
        <dbReference type="SAM" id="Phobius"/>
    </source>
</evidence>
<accession>A0A4D6HCG1</accession>
<keyword evidence="3" id="KW-0808">Transferase</keyword>
<protein>
    <submittedName>
        <fullName evidence="8">DUF2029 domain-containing protein</fullName>
    </submittedName>
</protein>
<dbReference type="AlphaFoldDB" id="A0A4D6HCG1"/>
<feature type="transmembrane region" description="Helical" evidence="7">
    <location>
        <begin position="211"/>
        <end position="230"/>
    </location>
</feature>
<dbReference type="Proteomes" id="UP000296706">
    <property type="component" value="Chromosome"/>
</dbReference>
<sequence length="430" mass="46191">MSPRPGSPLPLRQRLHAPNTLRIVLLAGIIGGLLVPMYFFGMAETTYFAWDFRAYYTAAEAALHGQPFVGIQTDIPGVSYVYPPISVVLFLPQAAAGGWKVAFALQTLCNVGMALALAALTIHTIEARRARLSSVDRLLIGGFCLGTAPAMAVFGQGQVDMLIALALAGAFVALERDREDIAGVALAGASLVKVFPVVLGLWLVWRRAWRAVLAATLTGLAGLALGWVWFGLDAYWRYLDVLATRSRVAEFAGTVSPDFFAMSLHRPLSQLLPQIDPHLYLPLSVLVVTPSLALVARREHGLTGRLTTYLVATIAMLLVSPASNALYVVYAYFPILTLLYLDAASRAQSLLLAGIVTIAFPVQPAQIATGLTVAGVPDPIRSHLLFVVRELLTVASLPLLGLVTILVWATLRAITSQPATTVERRPAHAD</sequence>
<evidence type="ECO:0000256" key="6">
    <source>
        <dbReference type="ARBA" id="ARBA00023136"/>
    </source>
</evidence>
<dbReference type="EMBL" id="CP031310">
    <property type="protein sequence ID" value="QCC51764.1"/>
    <property type="molecule type" value="Genomic_DNA"/>
</dbReference>
<evidence type="ECO:0000256" key="4">
    <source>
        <dbReference type="ARBA" id="ARBA00022692"/>
    </source>
</evidence>
<dbReference type="GO" id="GO:0005886">
    <property type="term" value="C:plasma membrane"/>
    <property type="evidence" value="ECO:0007669"/>
    <property type="project" value="UniProtKB-SubCell"/>
</dbReference>
<evidence type="ECO:0000313" key="8">
    <source>
        <dbReference type="EMBL" id="QCC51764.1"/>
    </source>
</evidence>
<dbReference type="Pfam" id="PF09594">
    <property type="entry name" value="GT87"/>
    <property type="match status" value="1"/>
</dbReference>
<feature type="transmembrane region" description="Helical" evidence="7">
    <location>
        <begin position="181"/>
        <end position="204"/>
    </location>
</feature>
<dbReference type="OrthoDB" id="270746at2157"/>
<keyword evidence="9" id="KW-1185">Reference proteome</keyword>
<feature type="transmembrane region" description="Helical" evidence="7">
    <location>
        <begin position="391"/>
        <end position="411"/>
    </location>
</feature>
<dbReference type="KEGG" id="hsn:DV733_11190"/>
<dbReference type="RefSeq" id="WP_079979503.1">
    <property type="nucleotide sequence ID" value="NZ_CP031310.1"/>
</dbReference>
<comment type="subcellular location">
    <subcellularLocation>
        <location evidence="1">Cell membrane</location>
        <topology evidence="1">Multi-pass membrane protein</topology>
    </subcellularLocation>
</comment>
<keyword evidence="2" id="KW-1003">Cell membrane</keyword>
<dbReference type="GeneID" id="39848436"/>
<feature type="transmembrane region" description="Helical" evidence="7">
    <location>
        <begin position="21"/>
        <end position="40"/>
    </location>
</feature>